<feature type="signal peptide" evidence="1">
    <location>
        <begin position="1"/>
        <end position="18"/>
    </location>
</feature>
<name>A0A6P1VTH3_9BACT</name>
<accession>A0A6P1VTH3</accession>
<sequence length="198" mass="22174">MKTIVLAAIAALPFSALAQQADKFPPFADNGVYLSGTDFSNHKLTDGFDDGQPGYRLRDETFQRGIKIDQPNAPEAKIPLTDLWGERKQGVDYRSFEGDFYRVEHTDRIFIYSKPANTWLTSGGPAYPATLYYFSREANSPIHLITSENLKDIYYDQADKTAVFDTIDDLGNKPADQARTLLRLFYSNDNTSASHAAS</sequence>
<protein>
    <submittedName>
        <fullName evidence="2">Uncharacterized protein</fullName>
    </submittedName>
</protein>
<dbReference type="RefSeq" id="WP_162386801.1">
    <property type="nucleotide sequence ID" value="NZ_CP045997.1"/>
</dbReference>
<keyword evidence="1" id="KW-0732">Signal</keyword>
<dbReference type="AlphaFoldDB" id="A0A6P1VTH3"/>
<reference evidence="2 3" key="1">
    <citation type="submission" date="2019-11" db="EMBL/GenBank/DDBJ databases">
        <title>Spirosoma endbachense sp. nov., isolated from a natural salt meadow.</title>
        <authorList>
            <person name="Rojas J."/>
            <person name="Ambika Manirajan B."/>
            <person name="Ratering S."/>
            <person name="Suarez C."/>
            <person name="Geissler-Plaum R."/>
            <person name="Schnell S."/>
        </authorList>
    </citation>
    <scope>NUCLEOTIDE SEQUENCE [LARGE SCALE GENOMIC DNA]</scope>
    <source>
        <strain evidence="2 3">I-24</strain>
    </source>
</reference>
<evidence type="ECO:0000313" key="2">
    <source>
        <dbReference type="EMBL" id="QHV96393.1"/>
    </source>
</evidence>
<organism evidence="2 3">
    <name type="scientific">Spirosoma endbachense</name>
    <dbReference type="NCBI Taxonomy" id="2666025"/>
    <lineage>
        <taxon>Bacteria</taxon>
        <taxon>Pseudomonadati</taxon>
        <taxon>Bacteroidota</taxon>
        <taxon>Cytophagia</taxon>
        <taxon>Cytophagales</taxon>
        <taxon>Cytophagaceae</taxon>
        <taxon>Spirosoma</taxon>
    </lineage>
</organism>
<feature type="chain" id="PRO_5026888819" evidence="1">
    <location>
        <begin position="19"/>
        <end position="198"/>
    </location>
</feature>
<dbReference type="KEGG" id="senf:GJR95_15800"/>
<evidence type="ECO:0000256" key="1">
    <source>
        <dbReference type="SAM" id="SignalP"/>
    </source>
</evidence>
<keyword evidence="3" id="KW-1185">Reference proteome</keyword>
<proteinExistence type="predicted"/>
<dbReference type="EMBL" id="CP045997">
    <property type="protein sequence ID" value="QHV96393.1"/>
    <property type="molecule type" value="Genomic_DNA"/>
</dbReference>
<gene>
    <name evidence="2" type="ORF">GJR95_15800</name>
</gene>
<dbReference type="Proteomes" id="UP000464577">
    <property type="component" value="Chromosome"/>
</dbReference>
<evidence type="ECO:0000313" key="3">
    <source>
        <dbReference type="Proteomes" id="UP000464577"/>
    </source>
</evidence>